<dbReference type="SUPFAM" id="SSF52058">
    <property type="entry name" value="L domain-like"/>
    <property type="match status" value="1"/>
</dbReference>
<comment type="caution">
    <text evidence="2">The sequence shown here is derived from an EMBL/GenBank/DDBJ whole genome shotgun (WGS) entry which is preliminary data.</text>
</comment>
<name>A0A314XT77_PRUYE</name>
<dbReference type="AlphaFoldDB" id="A0A314XT77"/>
<dbReference type="PANTHER" id="PTHR36766">
    <property type="entry name" value="PLANT BROAD-SPECTRUM MILDEW RESISTANCE PROTEIN RPW8"/>
    <property type="match status" value="1"/>
</dbReference>
<dbReference type="EMBL" id="PJQY01002201">
    <property type="protein sequence ID" value="PQP95698.1"/>
    <property type="molecule type" value="Genomic_DNA"/>
</dbReference>
<proteinExistence type="predicted"/>
<sequence>MVALPEWFQGAANTLQVLVIEKCENLEALPGWLTSFTSLRKLVLDSCKKSLSLPEGIHSLTTLELKIINCLKSASERRCERHIGEDLPMSYVVPPPYINYMNYPPPTTSSLTTSLLGCARKDSPYNYLFSDENTSVCCIQ</sequence>
<keyword evidence="3" id="KW-1185">Reference proteome</keyword>
<dbReference type="GO" id="GO:0006952">
    <property type="term" value="P:defense response"/>
    <property type="evidence" value="ECO:0007669"/>
    <property type="project" value="UniProtKB-KW"/>
</dbReference>
<reference evidence="2 3" key="1">
    <citation type="submission" date="2018-02" db="EMBL/GenBank/DDBJ databases">
        <title>Draft genome of wild Prunus yedoensis var. nudiflora.</title>
        <authorList>
            <person name="Baek S."/>
            <person name="Kim J.-H."/>
            <person name="Choi K."/>
            <person name="Kim G.-B."/>
            <person name="Cho A."/>
            <person name="Jang H."/>
            <person name="Shin C.-H."/>
            <person name="Yu H.-J."/>
            <person name="Mun J.-H."/>
        </authorList>
    </citation>
    <scope>NUCLEOTIDE SEQUENCE [LARGE SCALE GENOMIC DNA]</scope>
    <source>
        <strain evidence="3">cv. Jeju island</strain>
        <tissue evidence="2">Leaf</tissue>
    </source>
</reference>
<keyword evidence="1" id="KW-0611">Plant defense</keyword>
<evidence type="ECO:0000313" key="3">
    <source>
        <dbReference type="Proteomes" id="UP000250321"/>
    </source>
</evidence>
<gene>
    <name evidence="2" type="ORF">Pyn_12991</name>
</gene>
<protein>
    <submittedName>
        <fullName evidence="2">Disease resistance protein RGA2-like</fullName>
    </submittedName>
</protein>
<evidence type="ECO:0000256" key="1">
    <source>
        <dbReference type="ARBA" id="ARBA00022821"/>
    </source>
</evidence>
<organism evidence="2 3">
    <name type="scientific">Prunus yedoensis var. nudiflora</name>
    <dbReference type="NCBI Taxonomy" id="2094558"/>
    <lineage>
        <taxon>Eukaryota</taxon>
        <taxon>Viridiplantae</taxon>
        <taxon>Streptophyta</taxon>
        <taxon>Embryophyta</taxon>
        <taxon>Tracheophyta</taxon>
        <taxon>Spermatophyta</taxon>
        <taxon>Magnoliopsida</taxon>
        <taxon>eudicotyledons</taxon>
        <taxon>Gunneridae</taxon>
        <taxon>Pentapetalae</taxon>
        <taxon>rosids</taxon>
        <taxon>fabids</taxon>
        <taxon>Rosales</taxon>
        <taxon>Rosaceae</taxon>
        <taxon>Amygdaloideae</taxon>
        <taxon>Amygdaleae</taxon>
        <taxon>Prunus</taxon>
    </lineage>
</organism>
<dbReference type="OrthoDB" id="2018467at2759"/>
<dbReference type="Proteomes" id="UP000250321">
    <property type="component" value="Unassembled WGS sequence"/>
</dbReference>
<dbReference type="Gene3D" id="3.80.10.10">
    <property type="entry name" value="Ribonuclease Inhibitor"/>
    <property type="match status" value="1"/>
</dbReference>
<evidence type="ECO:0000313" key="2">
    <source>
        <dbReference type="EMBL" id="PQP95698.1"/>
    </source>
</evidence>
<accession>A0A314XT77</accession>
<dbReference type="STRING" id="2094558.A0A314XT77"/>
<dbReference type="PANTHER" id="PTHR36766:SF61">
    <property type="entry name" value="NB-ARC DOMAIN DISEASE RESISTANCE PROTEIN"/>
    <property type="match status" value="1"/>
</dbReference>
<dbReference type="InterPro" id="IPR032675">
    <property type="entry name" value="LRR_dom_sf"/>
</dbReference>